<dbReference type="OrthoDB" id="666185at2759"/>
<dbReference type="GeneID" id="105050806"/>
<feature type="region of interest" description="Disordered" evidence="1">
    <location>
        <begin position="73"/>
        <end position="121"/>
    </location>
</feature>
<reference evidence="3" key="1">
    <citation type="submission" date="2025-08" db="UniProtKB">
        <authorList>
            <consortium name="RefSeq"/>
        </authorList>
    </citation>
    <scope>IDENTIFICATION</scope>
</reference>
<dbReference type="Proteomes" id="UP000504607">
    <property type="component" value="Chromosome 8"/>
</dbReference>
<feature type="region of interest" description="Disordered" evidence="1">
    <location>
        <begin position="685"/>
        <end position="739"/>
    </location>
</feature>
<feature type="compositionally biased region" description="Polar residues" evidence="1">
    <location>
        <begin position="685"/>
        <end position="706"/>
    </location>
</feature>
<evidence type="ECO:0000313" key="3">
    <source>
        <dbReference type="RefSeq" id="XP_010929267.1"/>
    </source>
</evidence>
<dbReference type="GO" id="GO:0071763">
    <property type="term" value="P:nuclear membrane organization"/>
    <property type="evidence" value="ECO:0007669"/>
    <property type="project" value="TreeGrafter"/>
</dbReference>
<dbReference type="PANTHER" id="PTHR33416">
    <property type="entry name" value="NUCLEAR PORE COMPLEX PROTEIN NUP1"/>
    <property type="match status" value="1"/>
</dbReference>
<keyword evidence="2" id="KW-1185">Reference proteome</keyword>
<evidence type="ECO:0000313" key="2">
    <source>
        <dbReference type="Proteomes" id="UP000504607"/>
    </source>
</evidence>
<dbReference type="InParanoid" id="A0A6I9RNE7"/>
<feature type="compositionally biased region" description="Low complexity" evidence="1">
    <location>
        <begin position="716"/>
        <end position="726"/>
    </location>
</feature>
<feature type="region of interest" description="Disordered" evidence="1">
    <location>
        <begin position="1"/>
        <end position="49"/>
    </location>
</feature>
<feature type="region of interest" description="Disordered" evidence="1">
    <location>
        <begin position="446"/>
        <end position="468"/>
    </location>
</feature>
<dbReference type="PANTHER" id="PTHR33416:SF37">
    <property type="entry name" value="OS04G0655600 PROTEIN"/>
    <property type="match status" value="1"/>
</dbReference>
<dbReference type="RefSeq" id="XP_010929267.1">
    <property type="nucleotide sequence ID" value="XM_010930965.2"/>
</dbReference>
<sequence>MASLFRVRRPGEGGSGGKILRGRRAPPPASPYARRENPPPSSAAASPALSRSPRWFQGLIWGAGKLISTAFRSEGSSSSSSSGYSSDEEISLSSDDKEDVDASSKHLHELKQGGNRPNSIRDCMHGSQAVVSRSKSKLLIEQLLMQETFTRDECNRLTEIIQSRVIESPFTEVVEDGTQKETSNRVPGSAIAFAGAWRSLNQNNKLLESVQYSASKLNAFSPGSSAVQACTPDLHDTAIMEAKKWLEEKKLVSNSKHDPDCGPCTLNTDMLQYGIESESSSPVDLAKLYMRSLPPWQSPSLSSTGFKTPPPCRMHLYKDEPTCATLNHSWSSSKVLKRGSLSTGLWDTLDETRRVRLKSTDDIWEIPKFKQTDSSARMFEKENSKITSGDDMRDREVPGTGFSNSSEPTEVSNASPKSSAELNAEYLCSNGALKLTDQQAGEVNPLRETGNVSSTNTVSEPEEAPHAVQLTDKSSLPDTNLLMSVNSVIESEPKSPNHNVLNLEENKEDGTELLQNEVQDGTVDVLRESLNSASKSVDHGGNSLSEAKFMTSEGIKAAAPSTADGANNLDNNHIYSTQTVPEILGILEANDAPQPNRDPCLKETHSIADSRPLAVNPQIQNEANGSKHKISATRLVLLLSSPAESNAISDLETFSKGDHCGTNSNGEPATAGISEGTRELQNETATDVSAGHDSNSVAGKSKNGTRMKSIERMLTRSRAGSSGRTRNAVAKAKRGRGAK</sequence>
<feature type="compositionally biased region" description="Polar residues" evidence="1">
    <location>
        <begin position="450"/>
        <end position="459"/>
    </location>
</feature>
<feature type="compositionally biased region" description="Acidic residues" evidence="1">
    <location>
        <begin position="86"/>
        <end position="99"/>
    </location>
</feature>
<protein>
    <submittedName>
        <fullName evidence="3">Uncharacterized protein LOC105050806 isoform X1</fullName>
    </submittedName>
</protein>
<organism evidence="2 3">
    <name type="scientific">Elaeis guineensis var. tenera</name>
    <name type="common">Oil palm</name>
    <dbReference type="NCBI Taxonomy" id="51953"/>
    <lineage>
        <taxon>Eukaryota</taxon>
        <taxon>Viridiplantae</taxon>
        <taxon>Streptophyta</taxon>
        <taxon>Embryophyta</taxon>
        <taxon>Tracheophyta</taxon>
        <taxon>Spermatophyta</taxon>
        <taxon>Magnoliopsida</taxon>
        <taxon>Liliopsida</taxon>
        <taxon>Arecaceae</taxon>
        <taxon>Arecoideae</taxon>
        <taxon>Cocoseae</taxon>
        <taxon>Elaeidinae</taxon>
        <taxon>Elaeis</taxon>
    </lineage>
</organism>
<feature type="compositionally biased region" description="Basic and acidic residues" evidence="1">
    <location>
        <begin position="378"/>
        <end position="397"/>
    </location>
</feature>
<dbReference type="KEGG" id="egu:105050806"/>
<name>A0A6I9RNE7_ELAGV</name>
<dbReference type="FunCoup" id="A0A6I9RNE7">
    <property type="interactions" value="4"/>
</dbReference>
<dbReference type="AlphaFoldDB" id="A0A6I9RNE7"/>
<proteinExistence type="predicted"/>
<dbReference type="GO" id="GO:0005635">
    <property type="term" value="C:nuclear envelope"/>
    <property type="evidence" value="ECO:0007669"/>
    <property type="project" value="TreeGrafter"/>
</dbReference>
<feature type="compositionally biased region" description="Polar residues" evidence="1">
    <location>
        <begin position="401"/>
        <end position="418"/>
    </location>
</feature>
<gene>
    <name evidence="3" type="primary">LOC105050806</name>
</gene>
<accession>A0A6I9RNE7</accession>
<feature type="region of interest" description="Disordered" evidence="1">
    <location>
        <begin position="375"/>
        <end position="418"/>
    </location>
</feature>
<evidence type="ECO:0000256" key="1">
    <source>
        <dbReference type="SAM" id="MobiDB-lite"/>
    </source>
</evidence>
<feature type="compositionally biased region" description="Basic and acidic residues" evidence="1">
    <location>
        <begin position="100"/>
        <end position="111"/>
    </location>
</feature>
<feature type="compositionally biased region" description="Low complexity" evidence="1">
    <location>
        <begin position="73"/>
        <end position="85"/>
    </location>
</feature>